<evidence type="ECO:0000256" key="8">
    <source>
        <dbReference type="ARBA" id="ARBA00022759"/>
    </source>
</evidence>
<evidence type="ECO:0000256" key="1">
    <source>
        <dbReference type="ARBA" id="ARBA00001936"/>
    </source>
</evidence>
<dbReference type="InterPro" id="IPR053940">
    <property type="entry name" value="UTP25_NTPase-like"/>
</dbReference>
<keyword evidence="12" id="KW-0234">DNA repair</keyword>
<keyword evidence="8" id="KW-0255">Endonuclease</keyword>
<reference evidence="18 19" key="1">
    <citation type="journal article" date="2013" name="Curr. Biol.">
        <title>Shared signatures of parasitism and phylogenomics unite Cryptomycota and microsporidia.</title>
        <authorList>
            <person name="James T.Y."/>
            <person name="Pelin A."/>
            <person name="Bonen L."/>
            <person name="Ahrendt S."/>
            <person name="Sain D."/>
            <person name="Corradi N."/>
            <person name="Stajich J.E."/>
        </authorList>
    </citation>
    <scope>NUCLEOTIDE SEQUENCE [LARGE SCALE GENOMIC DNA]</scope>
    <source>
        <strain evidence="18 19">CSF55</strain>
    </source>
</reference>
<dbReference type="CDD" id="cd00840">
    <property type="entry name" value="MPP_Mre11_N"/>
    <property type="match status" value="1"/>
</dbReference>
<protein>
    <submittedName>
        <fullName evidence="18">Digestive organ expansion factor, predicted domain-containing protein</fullName>
    </submittedName>
</protein>
<comment type="cofactor">
    <cofactor evidence="1">
        <name>Mn(2+)</name>
        <dbReference type="ChEBI" id="CHEBI:29035"/>
    </cofactor>
</comment>
<comment type="similarity">
    <text evidence="4">Belongs to the MRE11/RAD32 family.</text>
</comment>
<dbReference type="Gene3D" id="3.60.21.10">
    <property type="match status" value="1"/>
</dbReference>
<dbReference type="Gene3D" id="3.30.110.110">
    <property type="entry name" value="Mre11, capping domain"/>
    <property type="match status" value="1"/>
</dbReference>
<organism evidence="18 19">
    <name type="scientific">Rozella allomycis (strain CSF55)</name>
    <dbReference type="NCBI Taxonomy" id="988480"/>
    <lineage>
        <taxon>Eukaryota</taxon>
        <taxon>Fungi</taxon>
        <taxon>Fungi incertae sedis</taxon>
        <taxon>Cryptomycota</taxon>
        <taxon>Cryptomycota incertae sedis</taxon>
        <taxon>Rozella</taxon>
    </lineage>
</organism>
<dbReference type="InterPro" id="IPR003701">
    <property type="entry name" value="Mre11"/>
</dbReference>
<dbReference type="GO" id="GO:0006303">
    <property type="term" value="P:double-strand break repair via nonhomologous end joining"/>
    <property type="evidence" value="ECO:0007669"/>
    <property type="project" value="TreeGrafter"/>
</dbReference>
<evidence type="ECO:0000256" key="16">
    <source>
        <dbReference type="SAM" id="MobiDB-lite"/>
    </source>
</evidence>
<dbReference type="InterPro" id="IPR053939">
    <property type="entry name" value="UTP25_C"/>
</dbReference>
<evidence type="ECO:0000256" key="6">
    <source>
        <dbReference type="ARBA" id="ARBA00022722"/>
    </source>
</evidence>
<feature type="region of interest" description="Disordered" evidence="16">
    <location>
        <begin position="1130"/>
        <end position="1162"/>
    </location>
</feature>
<dbReference type="NCBIfam" id="TIGR00583">
    <property type="entry name" value="mre11"/>
    <property type="match status" value="1"/>
</dbReference>
<dbReference type="GO" id="GO:0042138">
    <property type="term" value="P:meiotic DNA double-strand break formation"/>
    <property type="evidence" value="ECO:0007669"/>
    <property type="project" value="TreeGrafter"/>
</dbReference>
<evidence type="ECO:0000256" key="9">
    <source>
        <dbReference type="ARBA" id="ARBA00022763"/>
    </source>
</evidence>
<keyword evidence="11" id="KW-0269">Exonuclease</keyword>
<dbReference type="InterPro" id="IPR038487">
    <property type="entry name" value="Mre11_capping_dom"/>
</dbReference>
<dbReference type="InterPro" id="IPR027417">
    <property type="entry name" value="P-loop_NTPase"/>
</dbReference>
<dbReference type="HOGENOM" id="CLU_265286_0_0_1"/>
<dbReference type="GO" id="GO:0097552">
    <property type="term" value="P:mitochondrial double-strand break repair via homologous recombination"/>
    <property type="evidence" value="ECO:0007669"/>
    <property type="project" value="TreeGrafter"/>
</dbReference>
<dbReference type="InterPro" id="IPR007281">
    <property type="entry name" value="Mre11_DNA-bd"/>
</dbReference>
<dbReference type="Proteomes" id="UP000030755">
    <property type="component" value="Unassembled WGS sequence"/>
</dbReference>
<keyword evidence="6" id="KW-0540">Nuclease</keyword>
<comment type="subcellular location">
    <subcellularLocation>
        <location evidence="3">Chromosome</location>
    </subcellularLocation>
    <subcellularLocation>
        <location evidence="2">Nucleus</location>
    </subcellularLocation>
</comment>
<dbReference type="GO" id="GO:0030145">
    <property type="term" value="F:manganese ion binding"/>
    <property type="evidence" value="ECO:0007669"/>
    <property type="project" value="InterPro"/>
</dbReference>
<feature type="compositionally biased region" description="Polar residues" evidence="16">
    <location>
        <begin position="1130"/>
        <end position="1139"/>
    </location>
</feature>
<keyword evidence="13" id="KW-0464">Manganese</keyword>
<dbReference type="Pfam" id="PF04152">
    <property type="entry name" value="Mre11_DNA_bind"/>
    <property type="match status" value="1"/>
</dbReference>
<dbReference type="SUPFAM" id="SSF56300">
    <property type="entry name" value="Metallo-dependent phosphatases"/>
    <property type="match status" value="1"/>
</dbReference>
<keyword evidence="15" id="KW-0469">Meiosis</keyword>
<dbReference type="Gene3D" id="3.40.50.300">
    <property type="entry name" value="P-loop containing nucleotide triphosphate hydrolases"/>
    <property type="match status" value="1"/>
</dbReference>
<evidence type="ECO:0000256" key="5">
    <source>
        <dbReference type="ARBA" id="ARBA00022454"/>
    </source>
</evidence>
<evidence type="ECO:0000313" key="18">
    <source>
        <dbReference type="EMBL" id="EPZ31753.1"/>
    </source>
</evidence>
<dbReference type="SMART" id="SM01347">
    <property type="entry name" value="Mre11_DNA_bind"/>
    <property type="match status" value="1"/>
</dbReference>
<keyword evidence="19" id="KW-1185">Reference proteome</keyword>
<dbReference type="STRING" id="988480.A0A075ATA5"/>
<keyword evidence="14" id="KW-0539">Nucleus</keyword>
<evidence type="ECO:0000256" key="4">
    <source>
        <dbReference type="ARBA" id="ARBA00009028"/>
    </source>
</evidence>
<feature type="region of interest" description="Disordered" evidence="16">
    <location>
        <begin position="96"/>
        <end position="130"/>
    </location>
</feature>
<evidence type="ECO:0000256" key="2">
    <source>
        <dbReference type="ARBA" id="ARBA00004123"/>
    </source>
</evidence>
<feature type="region of interest" description="Disordered" evidence="16">
    <location>
        <begin position="1181"/>
        <end position="1256"/>
    </location>
</feature>
<dbReference type="GO" id="GO:0000723">
    <property type="term" value="P:telomere maintenance"/>
    <property type="evidence" value="ECO:0007669"/>
    <property type="project" value="TreeGrafter"/>
</dbReference>
<sequence>MKRKSEKRQFTKSELKFISEYGKLHPGEENTLEDDLETKVIEKSKKINIDENERFQTVEQEIKIEDYEEKEDSYEKLLKLSNEKLEWDEILGSSDVNHESKELEGGINEVSVEEESDEGEESEGEVDDSTDFFSRHLNPESFDVKVEKPVTKPLSALTNSTVSYTGTVDKIHPSMIKAGSVRENFEKSFERSDIHKELDDFVYGYKDVLLPYTSHEQHPDLESMYALHVLNHCLKTRNRILKNNERLKKNPDLELRDQGYTRPKCLIVLPFKCNAFQFINKLISLSGIKQVSNLKRFKDEFGPSDDDADVSRKPEDYKYMLKGNPDDSFKIGIKLTRKTIKLYSEFYGSDLIVASPLGLRLILASKDKKKKDNDFLSSIEILVLDRAHVFGMQNWDHIDLIMENINKLPTKSHDADISRIRSFYLDGLGSKVRQTLVFTEHLTPEINHLFSKSCSNYSGYAKVKVEYPGTMTNILRSCNHLFYKVPVESIASSADDRFNYFIFKILPVVKDALQNGHVCLFVPSYFDFVRIRNHLTSELYSFNSLSEYTSDKDISRTRTSFFKGEVPLLLVTERFVFFKRYRIRGIEQIFFYQLPDNGTFYSEIINFLEEKSQICALFSKYDVLKLNQVVGNKKATTDNHIGYLEKDPIRKNDSFETFEEILQLAHHHKVDLLLLGGDLFHDNKPSRNTLFRVLELFRKGEKECSFQLLSDQQMNFAAKCANHLDPNLNISMPAFIIHGNHDDPTGDSNLSALHLLSAAGSLNLFGGNDQIDDIQSNPILIQKGSTKLALYGIGNIRDERLHRTFQQGKVKFARPVESTDEWFNLLVFHQNRVQHGPTNYIPETFLPDFLDLVLWGHEHDSNPLPEKNELKEFFVIQPGSSTITSLSEGEALPKHVGLLSIKQRSFSWHPIPLKTVRPFIMDTVSLSSVDGLRPSDLKGIETFLKIKIDEMIQESYTVRRERLSDPKNPLLIPQNGNVLPLIRLKVDYSGDYTTFNPLRFGQNFVDKAANPRDLLVFFRKRQKGQSKKIVQDIQVEIPEQNEELKIEDLISDFLAVESLEMLPQNELGDAVRTFVDKEEKDSIHNYVEKIVKDMITKFNLKDTITLDFIKETVSREKAIKESIRVTSNDSLVSPSINTKEPQKQPAFSDESSNDADIPVSNANVESDDVILVSESESVKESISKINAKKTTAKSKPKPSQPKSTAPKRVSSKPTVKTSKKLKQNTLSFVPMTSRSQSDSESDDDNITYAKFTSRNK</sequence>
<dbReference type="Pfam" id="PF22916">
    <property type="entry name" value="UTP25_NTPase-like"/>
    <property type="match status" value="1"/>
</dbReference>
<keyword evidence="9" id="KW-0227">DNA damage</keyword>
<evidence type="ECO:0000259" key="17">
    <source>
        <dbReference type="SMART" id="SM01347"/>
    </source>
</evidence>
<name>A0A075ATA5_ROZAC</name>
<dbReference type="GO" id="GO:0000014">
    <property type="term" value="F:single-stranded DNA endodeoxyribonuclease activity"/>
    <property type="evidence" value="ECO:0007669"/>
    <property type="project" value="TreeGrafter"/>
</dbReference>
<dbReference type="GO" id="GO:0000724">
    <property type="term" value="P:double-strand break repair via homologous recombination"/>
    <property type="evidence" value="ECO:0007669"/>
    <property type="project" value="TreeGrafter"/>
</dbReference>
<dbReference type="PANTHER" id="PTHR10139">
    <property type="entry name" value="DOUBLE-STRAND BREAK REPAIR PROTEIN MRE11"/>
    <property type="match status" value="1"/>
</dbReference>
<feature type="domain" description="Mre11 DNA-binding" evidence="17">
    <location>
        <begin position="906"/>
        <end position="1074"/>
    </location>
</feature>
<dbReference type="Pfam" id="PF06862">
    <property type="entry name" value="Utp25_C"/>
    <property type="match status" value="1"/>
</dbReference>
<feature type="compositionally biased region" description="Acidic residues" evidence="16">
    <location>
        <begin position="111"/>
        <end position="130"/>
    </location>
</feature>
<dbReference type="PANTHER" id="PTHR10139:SF1">
    <property type="entry name" value="DOUBLE-STRAND BREAK REPAIR PROTEIN MRE11"/>
    <property type="match status" value="1"/>
</dbReference>
<evidence type="ECO:0000256" key="7">
    <source>
        <dbReference type="ARBA" id="ARBA00022723"/>
    </source>
</evidence>
<keyword evidence="7" id="KW-0479">Metal-binding</keyword>
<dbReference type="GO" id="GO:0035861">
    <property type="term" value="C:site of double-strand break"/>
    <property type="evidence" value="ECO:0007669"/>
    <property type="project" value="TreeGrafter"/>
</dbReference>
<dbReference type="GO" id="GO:0007095">
    <property type="term" value="P:mitotic G2 DNA damage checkpoint signaling"/>
    <property type="evidence" value="ECO:0007669"/>
    <property type="project" value="TreeGrafter"/>
</dbReference>
<evidence type="ECO:0000256" key="12">
    <source>
        <dbReference type="ARBA" id="ARBA00023204"/>
    </source>
</evidence>
<keyword evidence="5" id="KW-0158">Chromosome</keyword>
<dbReference type="AlphaFoldDB" id="A0A075ATA5"/>
<proteinExistence type="inferred from homology"/>
<evidence type="ECO:0000313" key="19">
    <source>
        <dbReference type="Proteomes" id="UP000030755"/>
    </source>
</evidence>
<accession>A0A075ATA5</accession>
<evidence type="ECO:0000256" key="10">
    <source>
        <dbReference type="ARBA" id="ARBA00022801"/>
    </source>
</evidence>
<feature type="compositionally biased region" description="Polar residues" evidence="16">
    <location>
        <begin position="1223"/>
        <end position="1232"/>
    </location>
</feature>
<dbReference type="OrthoDB" id="30417at2759"/>
<evidence type="ECO:0000256" key="13">
    <source>
        <dbReference type="ARBA" id="ARBA00023211"/>
    </source>
</evidence>
<evidence type="ECO:0000256" key="3">
    <source>
        <dbReference type="ARBA" id="ARBA00004286"/>
    </source>
</evidence>
<dbReference type="InterPro" id="IPR029052">
    <property type="entry name" value="Metallo-depent_PP-like"/>
</dbReference>
<feature type="compositionally biased region" description="Low complexity" evidence="16">
    <location>
        <begin position="1200"/>
        <end position="1216"/>
    </location>
</feature>
<feature type="compositionally biased region" description="Basic residues" evidence="16">
    <location>
        <begin position="1186"/>
        <end position="1196"/>
    </location>
</feature>
<keyword evidence="10" id="KW-0378">Hydrolase</keyword>
<dbReference type="GO" id="GO:0008296">
    <property type="term" value="F:3'-5'-DNA exonuclease activity"/>
    <property type="evidence" value="ECO:0007669"/>
    <property type="project" value="InterPro"/>
</dbReference>
<gene>
    <name evidence="18" type="ORF">O9G_000232</name>
</gene>
<dbReference type="GO" id="GO:0030870">
    <property type="term" value="C:Mre11 complex"/>
    <property type="evidence" value="ECO:0007669"/>
    <property type="project" value="InterPro"/>
</dbReference>
<evidence type="ECO:0000256" key="15">
    <source>
        <dbReference type="ARBA" id="ARBA00023254"/>
    </source>
</evidence>
<dbReference type="EMBL" id="KE561209">
    <property type="protein sequence ID" value="EPZ31753.1"/>
    <property type="molecule type" value="Genomic_DNA"/>
</dbReference>
<dbReference type="FunFam" id="3.60.21.10:FF:000011">
    <property type="entry name" value="Double-strand break repair protein"/>
    <property type="match status" value="1"/>
</dbReference>
<evidence type="ECO:0000256" key="14">
    <source>
        <dbReference type="ARBA" id="ARBA00023242"/>
    </source>
</evidence>
<dbReference type="InterPro" id="IPR041796">
    <property type="entry name" value="Mre11_N"/>
</dbReference>
<evidence type="ECO:0000256" key="11">
    <source>
        <dbReference type="ARBA" id="ARBA00022839"/>
    </source>
</evidence>